<dbReference type="SUPFAM" id="SSF49777">
    <property type="entry name" value="PEBP-like"/>
    <property type="match status" value="1"/>
</dbReference>
<accession>A0A6J2QCE3</accession>
<dbReference type="GeneID" id="115013760"/>
<organism evidence="2 3">
    <name type="scientific">Cottoperca gobio</name>
    <name type="common">Frogmouth</name>
    <name type="synonym">Aphritis gobio</name>
    <dbReference type="NCBI Taxonomy" id="56716"/>
    <lineage>
        <taxon>Eukaryota</taxon>
        <taxon>Metazoa</taxon>
        <taxon>Chordata</taxon>
        <taxon>Craniata</taxon>
        <taxon>Vertebrata</taxon>
        <taxon>Euteleostomi</taxon>
        <taxon>Actinopterygii</taxon>
        <taxon>Neopterygii</taxon>
        <taxon>Teleostei</taxon>
        <taxon>Neoteleostei</taxon>
        <taxon>Acanthomorphata</taxon>
        <taxon>Eupercaria</taxon>
        <taxon>Perciformes</taxon>
        <taxon>Notothenioidei</taxon>
        <taxon>Bovichtidae</taxon>
        <taxon>Cottoperca</taxon>
    </lineage>
</organism>
<protein>
    <submittedName>
        <fullName evidence="3">Phosphatidylethanolamine-binding protein 4 isoform X2</fullName>
    </submittedName>
</protein>
<sequence>MAVTTPFLALCACVLVFYHVEATTDTLSPLDSSFCHGGLQVVYPELDIDKCLIIPKKLREKLSIVWKAPQIYFSGANKGDALKEGQIQGTTLSDYIRPTPPQKSGFHRYQFRLFEQLPGAPPSLTKQEKSSRGKWDLQAFIKRFDLGEPVATLQFLTQDYKD</sequence>
<evidence type="ECO:0000313" key="3">
    <source>
        <dbReference type="RefSeq" id="XP_029296103.1"/>
    </source>
</evidence>
<feature type="chain" id="PRO_5026970381" evidence="1">
    <location>
        <begin position="23"/>
        <end position="162"/>
    </location>
</feature>
<dbReference type="Pfam" id="PF01161">
    <property type="entry name" value="PBP"/>
    <property type="match status" value="1"/>
</dbReference>
<evidence type="ECO:0000256" key="1">
    <source>
        <dbReference type="SAM" id="SignalP"/>
    </source>
</evidence>
<gene>
    <name evidence="3" type="primary">pebp4</name>
</gene>
<dbReference type="Proteomes" id="UP000504630">
    <property type="component" value="Chromosome 9"/>
</dbReference>
<dbReference type="RefSeq" id="XP_029296103.1">
    <property type="nucleotide sequence ID" value="XM_029440243.1"/>
</dbReference>
<keyword evidence="1" id="KW-0732">Signal</keyword>
<reference evidence="3" key="1">
    <citation type="submission" date="2025-08" db="UniProtKB">
        <authorList>
            <consortium name="RefSeq"/>
        </authorList>
    </citation>
    <scope>IDENTIFICATION</scope>
</reference>
<dbReference type="AlphaFoldDB" id="A0A6J2QCE3"/>
<dbReference type="InterPro" id="IPR035810">
    <property type="entry name" value="PEBP_euk"/>
</dbReference>
<feature type="signal peptide" evidence="1">
    <location>
        <begin position="1"/>
        <end position="22"/>
    </location>
</feature>
<name>A0A6J2QCE3_COTGO</name>
<evidence type="ECO:0000313" key="2">
    <source>
        <dbReference type="Proteomes" id="UP000504630"/>
    </source>
</evidence>
<dbReference type="InterPro" id="IPR008914">
    <property type="entry name" value="PEBP"/>
</dbReference>
<dbReference type="PANTHER" id="PTHR11362:SF82">
    <property type="entry name" value="PHOSPHATIDYLETHANOLAMINE-BINDING PROTEIN 4"/>
    <property type="match status" value="1"/>
</dbReference>
<keyword evidence="2" id="KW-1185">Reference proteome</keyword>
<proteinExistence type="predicted"/>
<dbReference type="Gene3D" id="3.90.280.10">
    <property type="entry name" value="PEBP-like"/>
    <property type="match status" value="1"/>
</dbReference>
<dbReference type="CTD" id="157310"/>
<dbReference type="PANTHER" id="PTHR11362">
    <property type="entry name" value="PHOSPHATIDYLETHANOLAMINE-BINDING PROTEIN"/>
    <property type="match status" value="1"/>
</dbReference>
<dbReference type="InterPro" id="IPR036610">
    <property type="entry name" value="PEBP-like_sf"/>
</dbReference>